<keyword evidence="1" id="KW-0677">Repeat</keyword>
<evidence type="ECO:0000313" key="5">
    <source>
        <dbReference type="EMBL" id="CAD9163548.1"/>
    </source>
</evidence>
<feature type="domain" description="K Homology" evidence="4">
    <location>
        <begin position="123"/>
        <end position="192"/>
    </location>
</feature>
<dbReference type="InterPro" id="IPR036612">
    <property type="entry name" value="KH_dom_type_1_sf"/>
</dbReference>
<dbReference type="AlphaFoldDB" id="A0A7S1WEL7"/>
<feature type="domain" description="K Homology" evidence="4">
    <location>
        <begin position="26"/>
        <end position="100"/>
    </location>
</feature>
<feature type="region of interest" description="Disordered" evidence="3">
    <location>
        <begin position="236"/>
        <end position="265"/>
    </location>
</feature>
<evidence type="ECO:0000259" key="4">
    <source>
        <dbReference type="SMART" id="SM00322"/>
    </source>
</evidence>
<dbReference type="SMART" id="SM00322">
    <property type="entry name" value="KH"/>
    <property type="match status" value="3"/>
</dbReference>
<proteinExistence type="predicted"/>
<accession>A0A7S1WEL7</accession>
<dbReference type="PROSITE" id="PS50084">
    <property type="entry name" value="KH_TYPE_1"/>
    <property type="match status" value="3"/>
</dbReference>
<reference evidence="5" key="1">
    <citation type="submission" date="2021-01" db="EMBL/GenBank/DDBJ databases">
        <authorList>
            <person name="Corre E."/>
            <person name="Pelletier E."/>
            <person name="Niang G."/>
            <person name="Scheremetjew M."/>
            <person name="Finn R."/>
            <person name="Kale V."/>
            <person name="Holt S."/>
            <person name="Cochrane G."/>
            <person name="Meng A."/>
            <person name="Brown T."/>
            <person name="Cohen L."/>
        </authorList>
    </citation>
    <scope>NUCLEOTIDE SEQUENCE</scope>
    <source>
        <strain evidence="5">OF101</strain>
    </source>
</reference>
<dbReference type="GO" id="GO:0003723">
    <property type="term" value="F:RNA binding"/>
    <property type="evidence" value="ECO:0007669"/>
    <property type="project" value="UniProtKB-UniRule"/>
</dbReference>
<evidence type="ECO:0000256" key="1">
    <source>
        <dbReference type="ARBA" id="ARBA00022737"/>
    </source>
</evidence>
<sequence length="425" mass="45701">MGGDGKGGWKGGGGGQKRKYWESTGRRHAFKILCPESLINGIMGKGGARKDQLQEETYCRLVFSNREEYFPGTRYRVLCIYGDDPGSIGAVLERVIDRIIECGDHEQRGSHWAEGDFTGKETGEYVLRALISVRMSGAVIGTKGSNIQAIRDENRAKIFIEKNILHGHQMMRVIATPDGLRSATARLNECVQTENEGEEFQQWAAVKTFPDEEGSSYGKGKAAGGKGSGKLIWKGGGGGGDHGNAQPHRGGVGGAGQEPRWQEHSGGKGANGFVAPVPPDDIQGILQALSTTVHDYPSGALDLEYTITCEMPSLKVPSLIGESDEHVDSVMEATGTRISFEDTGNSEDGQQTLFVHGPLLRAYRAHALMMKRYHDAAAEEAAAQEAEAEAEAPSVEDMKDQIAQLQKQLAMAQGQTGGKGKGKKA</sequence>
<dbReference type="SUPFAM" id="SSF54791">
    <property type="entry name" value="Eukaryotic type KH-domain (KH-domain type I)"/>
    <property type="match status" value="3"/>
</dbReference>
<organism evidence="5">
    <name type="scientific">Alexandrium catenella</name>
    <name type="common">Red tide dinoflagellate</name>
    <name type="synonym">Gonyaulax catenella</name>
    <dbReference type="NCBI Taxonomy" id="2925"/>
    <lineage>
        <taxon>Eukaryota</taxon>
        <taxon>Sar</taxon>
        <taxon>Alveolata</taxon>
        <taxon>Dinophyceae</taxon>
        <taxon>Gonyaulacales</taxon>
        <taxon>Pyrocystaceae</taxon>
        <taxon>Alexandrium</taxon>
    </lineage>
</organism>
<name>A0A7S1WEL7_ALECA</name>
<feature type="domain" description="K Homology" evidence="4">
    <location>
        <begin position="303"/>
        <end position="374"/>
    </location>
</feature>
<keyword evidence="2" id="KW-0694">RNA-binding</keyword>
<dbReference type="Gene3D" id="3.30.1370.10">
    <property type="entry name" value="K Homology domain, type 1"/>
    <property type="match status" value="3"/>
</dbReference>
<protein>
    <recommendedName>
        <fullName evidence="4">K Homology domain-containing protein</fullName>
    </recommendedName>
</protein>
<evidence type="ECO:0000256" key="3">
    <source>
        <dbReference type="SAM" id="MobiDB-lite"/>
    </source>
</evidence>
<dbReference type="InterPro" id="IPR004087">
    <property type="entry name" value="KH_dom"/>
</dbReference>
<dbReference type="EMBL" id="HBGE01067194">
    <property type="protein sequence ID" value="CAD9163548.1"/>
    <property type="molecule type" value="Transcribed_RNA"/>
</dbReference>
<feature type="region of interest" description="Disordered" evidence="3">
    <location>
        <begin position="382"/>
        <end position="425"/>
    </location>
</feature>
<gene>
    <name evidence="5" type="ORF">ACAT0790_LOCUS40313</name>
</gene>
<dbReference type="InterPro" id="IPR004088">
    <property type="entry name" value="KH_dom_type_1"/>
</dbReference>
<dbReference type="PANTHER" id="PTHR10288">
    <property type="entry name" value="KH DOMAIN CONTAINING RNA BINDING PROTEIN"/>
    <property type="match status" value="1"/>
</dbReference>
<evidence type="ECO:0000256" key="2">
    <source>
        <dbReference type="PROSITE-ProRule" id="PRU00117"/>
    </source>
</evidence>
<dbReference type="Pfam" id="PF00013">
    <property type="entry name" value="KH_1"/>
    <property type="match status" value="2"/>
</dbReference>